<dbReference type="EMBL" id="JAMPLM010000044">
    <property type="protein sequence ID" value="MEP1061804.1"/>
    <property type="molecule type" value="Genomic_DNA"/>
</dbReference>
<dbReference type="Proteomes" id="UP001476950">
    <property type="component" value="Unassembled WGS sequence"/>
</dbReference>
<keyword evidence="1" id="KW-1133">Transmembrane helix</keyword>
<organism evidence="2 3">
    <name type="scientific">Stenomitos frigidus AS-A4</name>
    <dbReference type="NCBI Taxonomy" id="2933935"/>
    <lineage>
        <taxon>Bacteria</taxon>
        <taxon>Bacillati</taxon>
        <taxon>Cyanobacteriota</taxon>
        <taxon>Cyanophyceae</taxon>
        <taxon>Leptolyngbyales</taxon>
        <taxon>Leptolyngbyaceae</taxon>
        <taxon>Stenomitos</taxon>
    </lineage>
</organism>
<name>A0ABV0KRD8_9CYAN</name>
<comment type="caution">
    <text evidence="2">The sequence shown here is derived from an EMBL/GenBank/DDBJ whole genome shotgun (WGS) entry which is preliminary data.</text>
</comment>
<gene>
    <name evidence="2" type="ORF">NDI38_25870</name>
</gene>
<keyword evidence="3" id="KW-1185">Reference proteome</keyword>
<keyword evidence="1" id="KW-0812">Transmembrane</keyword>
<proteinExistence type="predicted"/>
<sequence length="153" mass="16691">MQRRALAIALTACFSPIVLPQNSRAQVVETYVGATACAATVGCGAIVGIVFLGGVGYYILNARGQKYRLHPNQMEIHTQPIPQSGPRPEMRSQQEIHGAVNRSDCNQIAARFKRAGRRVKLVRTLPNDVGVGGVLKWKCIFEGEDAIPGWYSN</sequence>
<keyword evidence="1" id="KW-0472">Membrane</keyword>
<evidence type="ECO:0000256" key="1">
    <source>
        <dbReference type="SAM" id="Phobius"/>
    </source>
</evidence>
<evidence type="ECO:0000313" key="3">
    <source>
        <dbReference type="Proteomes" id="UP001476950"/>
    </source>
</evidence>
<protein>
    <submittedName>
        <fullName evidence="2">Uncharacterized protein</fullName>
    </submittedName>
</protein>
<evidence type="ECO:0000313" key="2">
    <source>
        <dbReference type="EMBL" id="MEP1061804.1"/>
    </source>
</evidence>
<feature type="transmembrane region" description="Helical" evidence="1">
    <location>
        <begin position="30"/>
        <end position="60"/>
    </location>
</feature>
<reference evidence="2 3" key="1">
    <citation type="submission" date="2022-04" db="EMBL/GenBank/DDBJ databases">
        <title>Positive selection, recombination, and allopatry shape intraspecific diversity of widespread and dominant cyanobacteria.</title>
        <authorList>
            <person name="Wei J."/>
            <person name="Shu W."/>
            <person name="Hu C."/>
        </authorList>
    </citation>
    <scope>NUCLEOTIDE SEQUENCE [LARGE SCALE GENOMIC DNA]</scope>
    <source>
        <strain evidence="2 3">AS-A4</strain>
    </source>
</reference>
<dbReference type="RefSeq" id="WP_190448042.1">
    <property type="nucleotide sequence ID" value="NZ_JAMPLM010000044.1"/>
</dbReference>
<accession>A0ABV0KRD8</accession>